<reference evidence="3" key="1">
    <citation type="submission" date="2021-02" db="EMBL/GenBank/DDBJ databases">
        <authorList>
            <person name="Steward A R."/>
        </authorList>
    </citation>
    <scope>NUCLEOTIDE SEQUENCE</scope>
</reference>
<feature type="domain" description="PiggyBac transposable element-derived protein" evidence="2">
    <location>
        <begin position="134"/>
        <end position="289"/>
    </location>
</feature>
<feature type="compositionally biased region" description="Basic and acidic residues" evidence="1">
    <location>
        <begin position="115"/>
        <end position="129"/>
    </location>
</feature>
<sequence length="325" mass="37479">MKEPTRLFKIQPIIDYFNDKFPSLYYPSQEIVIDESLLKWHGRLGFAHKILSKTAQVGVKTYELCESSSGYLWKFLVYAGKEKTRTSTTNDVKPDEDETTDKPSASIENNNDRPNNVDDTNHNEAEMTDHTSTGNTNDRPSNATSKIVYDLVEPLLHRGHTLVMDNFYNCPLLARCLKRQNTDCYGTLRLNREFVPDSLKTLTKTELRQGEVVASYCSDLSICVWRDVNIVSLISTYHYLQIGSRQKYNRLTFKPSIVLDYNKSMGGVDRKDQFLSAQPLQLRNGHKQARCWMCAQRKVTARTVWKCLECNINLCIEGCFMEYHI</sequence>
<evidence type="ECO:0000313" key="4">
    <source>
        <dbReference type="Proteomes" id="UP000663880"/>
    </source>
</evidence>
<feature type="domain" description="PiggyBac transposable element-derived protein" evidence="2">
    <location>
        <begin position="3"/>
        <end position="87"/>
    </location>
</feature>
<evidence type="ECO:0000256" key="1">
    <source>
        <dbReference type="SAM" id="MobiDB-lite"/>
    </source>
</evidence>
<accession>A0A821XEJ8</accession>
<dbReference type="EMBL" id="CAJOBZ010000066">
    <property type="protein sequence ID" value="CAF4940721.1"/>
    <property type="molecule type" value="Genomic_DNA"/>
</dbReference>
<feature type="compositionally biased region" description="Polar residues" evidence="1">
    <location>
        <begin position="102"/>
        <end position="114"/>
    </location>
</feature>
<protein>
    <recommendedName>
        <fullName evidence="2">PiggyBac transposable element-derived protein domain-containing protein</fullName>
    </recommendedName>
</protein>
<dbReference type="PANTHER" id="PTHR46599">
    <property type="entry name" value="PIGGYBAC TRANSPOSABLE ELEMENT-DERIVED PROTEIN 4"/>
    <property type="match status" value="1"/>
</dbReference>
<dbReference type="Proteomes" id="UP000663880">
    <property type="component" value="Unassembled WGS sequence"/>
</dbReference>
<feature type="compositionally biased region" description="Polar residues" evidence="1">
    <location>
        <begin position="130"/>
        <end position="142"/>
    </location>
</feature>
<keyword evidence="4" id="KW-1185">Reference proteome</keyword>
<organism evidence="3 4">
    <name type="scientific">Pieris macdunnoughi</name>
    <dbReference type="NCBI Taxonomy" id="345717"/>
    <lineage>
        <taxon>Eukaryota</taxon>
        <taxon>Metazoa</taxon>
        <taxon>Ecdysozoa</taxon>
        <taxon>Arthropoda</taxon>
        <taxon>Hexapoda</taxon>
        <taxon>Insecta</taxon>
        <taxon>Pterygota</taxon>
        <taxon>Neoptera</taxon>
        <taxon>Endopterygota</taxon>
        <taxon>Lepidoptera</taxon>
        <taxon>Glossata</taxon>
        <taxon>Ditrysia</taxon>
        <taxon>Papilionoidea</taxon>
        <taxon>Pieridae</taxon>
        <taxon>Pierinae</taxon>
        <taxon>Pieris</taxon>
    </lineage>
</organism>
<feature type="region of interest" description="Disordered" evidence="1">
    <location>
        <begin position="86"/>
        <end position="142"/>
    </location>
</feature>
<dbReference type="Pfam" id="PF13843">
    <property type="entry name" value="DDE_Tnp_1_7"/>
    <property type="match status" value="2"/>
</dbReference>
<dbReference type="AlphaFoldDB" id="A0A821XEJ8"/>
<dbReference type="PANTHER" id="PTHR46599:SF3">
    <property type="entry name" value="PIGGYBAC TRANSPOSABLE ELEMENT-DERIVED PROTEIN 4"/>
    <property type="match status" value="1"/>
</dbReference>
<name>A0A821XEJ8_9NEOP</name>
<comment type="caution">
    <text evidence="3">The sequence shown here is derived from an EMBL/GenBank/DDBJ whole genome shotgun (WGS) entry which is preliminary data.</text>
</comment>
<evidence type="ECO:0000259" key="2">
    <source>
        <dbReference type="Pfam" id="PF13843"/>
    </source>
</evidence>
<dbReference type="InterPro" id="IPR029526">
    <property type="entry name" value="PGBD"/>
</dbReference>
<proteinExistence type="predicted"/>
<evidence type="ECO:0000313" key="3">
    <source>
        <dbReference type="EMBL" id="CAF4940721.1"/>
    </source>
</evidence>
<dbReference type="OrthoDB" id="75807at2759"/>
<gene>
    <name evidence="3" type="ORF">PMACD_LOCUS14703</name>
</gene>